<comment type="caution">
    <text evidence="2">The sequence shown here is derived from an EMBL/GenBank/DDBJ whole genome shotgun (WGS) entry which is preliminary data.</text>
</comment>
<accession>A0A8T0YU00</accession>
<dbReference type="Proteomes" id="UP000774804">
    <property type="component" value="Unassembled WGS sequence"/>
</dbReference>
<evidence type="ECO:0000256" key="1">
    <source>
        <dbReference type="SAM" id="MobiDB-lite"/>
    </source>
</evidence>
<dbReference type="EMBL" id="RCMI01006432">
    <property type="protein sequence ID" value="KAG2852330.1"/>
    <property type="molecule type" value="Genomic_DNA"/>
</dbReference>
<dbReference type="AlphaFoldDB" id="A0A8T0YU00"/>
<feature type="non-terminal residue" evidence="2">
    <location>
        <position position="1"/>
    </location>
</feature>
<name>A0A8T0YU00_9STRA</name>
<sequence>MLSLGSRRHRRKRPEAARSCNPALSTTEDGRTHS</sequence>
<evidence type="ECO:0000313" key="3">
    <source>
        <dbReference type="Proteomes" id="UP000774804"/>
    </source>
</evidence>
<reference evidence="2" key="1">
    <citation type="submission" date="2018-10" db="EMBL/GenBank/DDBJ databases">
        <title>Effector identification in a new, highly contiguous assembly of the strawberry crown rot pathogen Phytophthora cactorum.</title>
        <authorList>
            <person name="Armitage A.D."/>
            <person name="Nellist C.F."/>
            <person name="Bates H."/>
            <person name="Vickerstaff R.J."/>
            <person name="Harrison R.J."/>
        </authorList>
    </citation>
    <scope>NUCLEOTIDE SEQUENCE</scope>
    <source>
        <strain evidence="2">4032</strain>
    </source>
</reference>
<feature type="region of interest" description="Disordered" evidence="1">
    <location>
        <begin position="1"/>
        <end position="34"/>
    </location>
</feature>
<gene>
    <name evidence="2" type="ORF">PC115_g25998</name>
</gene>
<feature type="compositionally biased region" description="Basic residues" evidence="1">
    <location>
        <begin position="1"/>
        <end position="13"/>
    </location>
</feature>
<proteinExistence type="predicted"/>
<evidence type="ECO:0000313" key="2">
    <source>
        <dbReference type="EMBL" id="KAG2852330.1"/>
    </source>
</evidence>
<protein>
    <submittedName>
        <fullName evidence="2">Uncharacterized protein</fullName>
    </submittedName>
</protein>
<organism evidence="2 3">
    <name type="scientific">Phytophthora cactorum</name>
    <dbReference type="NCBI Taxonomy" id="29920"/>
    <lineage>
        <taxon>Eukaryota</taxon>
        <taxon>Sar</taxon>
        <taxon>Stramenopiles</taxon>
        <taxon>Oomycota</taxon>
        <taxon>Peronosporomycetes</taxon>
        <taxon>Peronosporales</taxon>
        <taxon>Peronosporaceae</taxon>
        <taxon>Phytophthora</taxon>
    </lineage>
</organism>